<dbReference type="InterPro" id="IPR036291">
    <property type="entry name" value="NAD(P)-bd_dom_sf"/>
</dbReference>
<feature type="site" description="Important for activity" evidence="8">
    <location>
        <position position="103"/>
    </location>
</feature>
<dbReference type="InterPro" id="IPR000343">
    <property type="entry name" value="4pyrrol_synth_GluRdtase"/>
</dbReference>
<dbReference type="InterPro" id="IPR006151">
    <property type="entry name" value="Shikm_DH/Glu-tRNA_Rdtase"/>
</dbReference>
<evidence type="ECO:0000256" key="2">
    <source>
        <dbReference type="ARBA" id="ARBA00005916"/>
    </source>
</evidence>
<dbReference type="RefSeq" id="WP_221259505.1">
    <property type="nucleotide sequence ID" value="NZ_AP024749.1"/>
</dbReference>
<comment type="similarity">
    <text evidence="2 8 9">Belongs to the glutamyl-tRNA reductase family.</text>
</comment>
<dbReference type="Pfam" id="PF01488">
    <property type="entry name" value="Shikimate_DH"/>
    <property type="match status" value="1"/>
</dbReference>
<reference evidence="13 14" key="1">
    <citation type="submission" date="2021-06" db="EMBL/GenBank/DDBJ databases">
        <title>Whole genome sequences of Flavobacterium sp. KK2020170 and assembly.</title>
        <authorList>
            <person name="Kitahara K."/>
            <person name="Miyoshi S."/>
            <person name="Uesaka K."/>
        </authorList>
    </citation>
    <scope>NUCLEOTIDE SEQUENCE [LARGE SCALE GENOMIC DNA]</scope>
    <source>
        <strain evidence="13 14">KK2020170</strain>
    </source>
</reference>
<evidence type="ECO:0000256" key="7">
    <source>
        <dbReference type="ARBA" id="ARBA00047464"/>
    </source>
</evidence>
<keyword evidence="4 8" id="KW-0521">NADP</keyword>
<evidence type="ECO:0000256" key="1">
    <source>
        <dbReference type="ARBA" id="ARBA00005059"/>
    </source>
</evidence>
<feature type="active site" description="Nucleophile" evidence="8">
    <location>
        <position position="58"/>
    </location>
</feature>
<dbReference type="NCBIfam" id="TIGR01035">
    <property type="entry name" value="hemA"/>
    <property type="match status" value="1"/>
</dbReference>
<feature type="binding site" evidence="8">
    <location>
        <position position="124"/>
    </location>
    <ligand>
        <name>substrate</name>
    </ligand>
</feature>
<dbReference type="InterPro" id="IPR018214">
    <property type="entry name" value="GluRdtase_CS"/>
</dbReference>
<evidence type="ECO:0000259" key="10">
    <source>
        <dbReference type="Pfam" id="PF00745"/>
    </source>
</evidence>
<evidence type="ECO:0000256" key="6">
    <source>
        <dbReference type="ARBA" id="ARBA00023244"/>
    </source>
</evidence>
<comment type="subunit">
    <text evidence="8">Homodimer.</text>
</comment>
<dbReference type="InterPro" id="IPR036453">
    <property type="entry name" value="GluRdtase_dimer_dom_sf"/>
</dbReference>
<evidence type="ECO:0000313" key="13">
    <source>
        <dbReference type="EMBL" id="BCY27904.1"/>
    </source>
</evidence>
<name>A0ABN6HTP8_9FLAO</name>
<proteinExistence type="inferred from homology"/>
<feature type="domain" description="Tetrapyrrole biosynthesis glutamyl-tRNA reductase dimerisation" evidence="10">
    <location>
        <begin position="319"/>
        <end position="413"/>
    </location>
</feature>
<evidence type="ECO:0000256" key="3">
    <source>
        <dbReference type="ARBA" id="ARBA00012970"/>
    </source>
</evidence>
<evidence type="ECO:0000256" key="4">
    <source>
        <dbReference type="ARBA" id="ARBA00022857"/>
    </source>
</evidence>
<dbReference type="SUPFAM" id="SSF51735">
    <property type="entry name" value="NAD(P)-binding Rossmann-fold domains"/>
    <property type="match status" value="1"/>
</dbReference>
<dbReference type="EC" id="1.2.1.70" evidence="3 8"/>
<sequence>MENILHGKQLTFYVVGLSYKKADAEIRGKFSLDDNGKNNLLNQAKEEGIESLFSISTCNRTEIYGFAQHPFQLIKLLCDNSLGTVEDFQNYAYIYKNKEAIEHLFKVGTGLDSQILGDFEIISQIKQGFVESKKKELSNAYTERLVNAVIQASKRVKNETEISSGATSVSFAAVQYIMNTIENIGEKKLVLFGIGKIGRNTCENLVKHSKNDHIVLINRTKEKAEKIAGKFHLIVKEYSQLQEEIQSADVLIVATGAQNPTIDASLLNPKKPLLILDLSIPKNVDENVKKVEGVTLVHMDHLSQITDETLEKRKEHIPAAEYIIEEIIEEFLTWTKARKFAPTIHSLKEKLANIKQAELNYQRKKLNNFNEEQAEIISNRIIQKITTHFANHLKQDDTSVDESIEWIEKVFQLNE</sequence>
<dbReference type="Pfam" id="PF05201">
    <property type="entry name" value="GlutR_N"/>
    <property type="match status" value="1"/>
</dbReference>
<dbReference type="HAMAP" id="MF_00087">
    <property type="entry name" value="Glu_tRNA_reductase"/>
    <property type="match status" value="1"/>
</dbReference>
<dbReference type="InterPro" id="IPR015896">
    <property type="entry name" value="4pyrrol_synth_GluRdtase_dimer"/>
</dbReference>
<dbReference type="Proteomes" id="UP000825258">
    <property type="component" value="Chromosome"/>
</dbReference>
<dbReference type="Gene3D" id="3.30.460.30">
    <property type="entry name" value="Glutamyl-tRNA reductase, N-terminal domain"/>
    <property type="match status" value="1"/>
</dbReference>
<comment type="miscellaneous">
    <text evidence="8">During catalysis, the active site Cys acts as a nucleophile attacking the alpha-carbonyl group of tRNA-bound glutamate with the formation of a thioester intermediate between enzyme and glutamate, and the concomitant release of tRNA(Glu). The thioester intermediate is finally reduced by direct hydride transfer from NADPH, to form the product GSA.</text>
</comment>
<dbReference type="PANTHER" id="PTHR43013">
    <property type="entry name" value="GLUTAMYL-TRNA REDUCTASE"/>
    <property type="match status" value="1"/>
</dbReference>
<comment type="pathway">
    <text evidence="1 8 9">Porphyrin-containing compound metabolism; protoporphyrin-IX biosynthesis; 5-aminolevulinate from L-glutamyl-tRNA(Glu): step 1/2.</text>
</comment>
<feature type="binding site" evidence="8">
    <location>
        <position position="113"/>
    </location>
    <ligand>
        <name>substrate</name>
    </ligand>
</feature>
<dbReference type="EMBL" id="AP024749">
    <property type="protein sequence ID" value="BCY27904.1"/>
    <property type="molecule type" value="Genomic_DNA"/>
</dbReference>
<keyword evidence="5 8" id="KW-0560">Oxidoreductase</keyword>
<organism evidence="13 14">
    <name type="scientific">Flavobacterium okayamense</name>
    <dbReference type="NCBI Taxonomy" id="2830782"/>
    <lineage>
        <taxon>Bacteria</taxon>
        <taxon>Pseudomonadati</taxon>
        <taxon>Bacteroidota</taxon>
        <taxon>Flavobacteriia</taxon>
        <taxon>Flavobacteriales</taxon>
        <taxon>Flavobacteriaceae</taxon>
        <taxon>Flavobacterium</taxon>
    </lineage>
</organism>
<feature type="binding site" evidence="8">
    <location>
        <begin position="193"/>
        <end position="198"/>
    </location>
    <ligand>
        <name>NADP(+)</name>
        <dbReference type="ChEBI" id="CHEBI:58349"/>
    </ligand>
</feature>
<evidence type="ECO:0000256" key="5">
    <source>
        <dbReference type="ARBA" id="ARBA00023002"/>
    </source>
</evidence>
<keyword evidence="6 8" id="KW-0627">Porphyrin biosynthesis</keyword>
<comment type="function">
    <text evidence="8">Catalyzes the NADPH-dependent reduction of glutamyl-tRNA(Glu) to glutamate 1-semialdehyde (GSA).</text>
</comment>
<dbReference type="InterPro" id="IPR015895">
    <property type="entry name" value="4pyrrol_synth_GluRdtase_N"/>
</dbReference>
<dbReference type="Gene3D" id="3.40.50.720">
    <property type="entry name" value="NAD(P)-binding Rossmann-like Domain"/>
    <property type="match status" value="1"/>
</dbReference>
<comment type="domain">
    <text evidence="8">Possesses an unusual extended V-shaped dimeric structure with each monomer consisting of three distinct domains arranged along a curved 'spinal' alpha-helix. The N-terminal catalytic domain specifically recognizes the glutamate moiety of the substrate. The second domain is the NADPH-binding domain, and the third C-terminal domain is responsible for dimerization.</text>
</comment>
<feature type="binding site" evidence="8">
    <location>
        <begin position="118"/>
        <end position="120"/>
    </location>
    <ligand>
        <name>substrate</name>
    </ligand>
</feature>
<dbReference type="SUPFAM" id="SSF69075">
    <property type="entry name" value="Glutamyl tRNA-reductase dimerization domain"/>
    <property type="match status" value="1"/>
</dbReference>
<feature type="domain" description="Glutamyl-tRNA reductase N-terminal" evidence="12">
    <location>
        <begin position="15"/>
        <end position="160"/>
    </location>
</feature>
<evidence type="ECO:0000256" key="8">
    <source>
        <dbReference type="HAMAP-Rule" id="MF_00087"/>
    </source>
</evidence>
<accession>A0ABN6HTP8</accession>
<feature type="binding site" evidence="8">
    <location>
        <begin position="57"/>
        <end position="60"/>
    </location>
    <ligand>
        <name>substrate</name>
    </ligand>
</feature>
<evidence type="ECO:0000313" key="14">
    <source>
        <dbReference type="Proteomes" id="UP000825258"/>
    </source>
</evidence>
<dbReference type="Pfam" id="PF00745">
    <property type="entry name" value="GlutR_dimer"/>
    <property type="match status" value="1"/>
</dbReference>
<feature type="domain" description="Quinate/shikimate 5-dehydrogenase/glutamyl-tRNA reductase" evidence="11">
    <location>
        <begin position="181"/>
        <end position="305"/>
    </location>
</feature>
<dbReference type="SUPFAM" id="SSF69742">
    <property type="entry name" value="Glutamyl tRNA-reductase catalytic, N-terminal domain"/>
    <property type="match status" value="1"/>
</dbReference>
<evidence type="ECO:0000259" key="12">
    <source>
        <dbReference type="Pfam" id="PF05201"/>
    </source>
</evidence>
<keyword evidence="14" id="KW-1185">Reference proteome</keyword>
<dbReference type="InterPro" id="IPR036343">
    <property type="entry name" value="GluRdtase_N_sf"/>
</dbReference>
<dbReference type="PROSITE" id="PS00747">
    <property type="entry name" value="GLUTR"/>
    <property type="match status" value="1"/>
</dbReference>
<protein>
    <recommendedName>
        <fullName evidence="3 8">Glutamyl-tRNA reductase</fullName>
        <shortName evidence="8">GluTR</shortName>
        <ecNumber evidence="3 8">1.2.1.70</ecNumber>
    </recommendedName>
</protein>
<dbReference type="PANTHER" id="PTHR43013:SF1">
    <property type="entry name" value="GLUTAMYL-TRNA REDUCTASE"/>
    <property type="match status" value="1"/>
</dbReference>
<comment type="catalytic activity">
    <reaction evidence="7 8 9">
        <text>(S)-4-amino-5-oxopentanoate + tRNA(Glu) + NADP(+) = L-glutamyl-tRNA(Glu) + NADPH + H(+)</text>
        <dbReference type="Rhea" id="RHEA:12344"/>
        <dbReference type="Rhea" id="RHEA-COMP:9663"/>
        <dbReference type="Rhea" id="RHEA-COMP:9680"/>
        <dbReference type="ChEBI" id="CHEBI:15378"/>
        <dbReference type="ChEBI" id="CHEBI:57501"/>
        <dbReference type="ChEBI" id="CHEBI:57783"/>
        <dbReference type="ChEBI" id="CHEBI:58349"/>
        <dbReference type="ChEBI" id="CHEBI:78442"/>
        <dbReference type="ChEBI" id="CHEBI:78520"/>
        <dbReference type="EC" id="1.2.1.70"/>
    </reaction>
</comment>
<evidence type="ECO:0000256" key="9">
    <source>
        <dbReference type="RuleBase" id="RU000584"/>
    </source>
</evidence>
<evidence type="ECO:0000259" key="11">
    <source>
        <dbReference type="Pfam" id="PF01488"/>
    </source>
</evidence>
<dbReference type="PIRSF" id="PIRSF000445">
    <property type="entry name" value="4pyrrol_synth_GluRdtase"/>
    <property type="match status" value="1"/>
</dbReference>
<gene>
    <name evidence="8 13" type="primary">hemA</name>
    <name evidence="13" type="ORF">KK2020170_07720</name>
</gene>